<dbReference type="InterPro" id="IPR047139">
    <property type="entry name" value="ANKZ1/VMS1"/>
</dbReference>
<dbReference type="GO" id="GO:0004519">
    <property type="term" value="F:endonuclease activity"/>
    <property type="evidence" value="ECO:0007669"/>
    <property type="project" value="UniProtKB-KW"/>
</dbReference>
<feature type="region of interest" description="Disordered" evidence="11">
    <location>
        <begin position="110"/>
        <end position="163"/>
    </location>
</feature>
<dbReference type="GO" id="GO:0036503">
    <property type="term" value="P:ERAD pathway"/>
    <property type="evidence" value="ECO:0007669"/>
    <property type="project" value="TreeGrafter"/>
</dbReference>
<dbReference type="AlphaFoldDB" id="A0A8T9C3F8"/>
<accession>A0A8T9C3F8</accession>
<evidence type="ECO:0000256" key="11">
    <source>
        <dbReference type="SAM" id="MobiDB-lite"/>
    </source>
</evidence>
<evidence type="ECO:0000313" key="14">
    <source>
        <dbReference type="Proteomes" id="UP000469558"/>
    </source>
</evidence>
<keyword evidence="8" id="KW-0040">ANK repeat</keyword>
<evidence type="ECO:0000256" key="3">
    <source>
        <dbReference type="ARBA" id="ARBA00022490"/>
    </source>
</evidence>
<evidence type="ECO:0000256" key="4">
    <source>
        <dbReference type="ARBA" id="ARBA00022722"/>
    </source>
</evidence>
<evidence type="ECO:0000256" key="10">
    <source>
        <dbReference type="PROSITE-ProRule" id="PRU01389"/>
    </source>
</evidence>
<dbReference type="EMBL" id="QGMK01001259">
    <property type="protein sequence ID" value="TVY71349.1"/>
    <property type="molecule type" value="Genomic_DNA"/>
</dbReference>
<dbReference type="GO" id="GO:0016787">
    <property type="term" value="F:hydrolase activity"/>
    <property type="evidence" value="ECO:0007669"/>
    <property type="project" value="UniProtKB-KW"/>
</dbReference>
<comment type="subcellular location">
    <subcellularLocation>
        <location evidence="1">Cytoplasm</location>
    </subcellularLocation>
</comment>
<evidence type="ECO:0000313" key="13">
    <source>
        <dbReference type="EMBL" id="TVY71349.1"/>
    </source>
</evidence>
<dbReference type="PROSITE" id="PS00028">
    <property type="entry name" value="ZINC_FINGER_C2H2_1"/>
    <property type="match status" value="1"/>
</dbReference>
<keyword evidence="4 10" id="KW-0540">Nuclease</keyword>
<keyword evidence="3 10" id="KW-0963">Cytoplasm</keyword>
<dbReference type="InterPro" id="IPR041175">
    <property type="entry name" value="VLRF1/Vms1"/>
</dbReference>
<evidence type="ECO:0000259" key="12">
    <source>
        <dbReference type="PROSITE" id="PS52044"/>
    </source>
</evidence>
<comment type="domain">
    <text evidence="10">The VLRF1 domain mediates binding to the 60S ribosomal subunit.</text>
</comment>
<dbReference type="PANTHER" id="PTHR16036">
    <property type="entry name" value="ANKYRIN REPEAT AND ZINC FINGER DOMAIN-CONTAINING PROTEIN 1"/>
    <property type="match status" value="1"/>
</dbReference>
<comment type="caution">
    <text evidence="13">The sequence shown here is derived from an EMBL/GenBank/DDBJ whole genome shotgun (WGS) entry which is preliminary data.</text>
</comment>
<protein>
    <submittedName>
        <fullName evidence="13">VMS1-like protein</fullName>
    </submittedName>
</protein>
<proteinExistence type="inferred from homology"/>
<dbReference type="Pfam" id="PF18826">
    <property type="entry name" value="bVLRF1"/>
    <property type="match status" value="1"/>
</dbReference>
<name>A0A8T9C3F8_9HELO</name>
<feature type="compositionally biased region" description="Low complexity" evidence="11">
    <location>
        <begin position="296"/>
        <end position="311"/>
    </location>
</feature>
<feature type="domain" description="VLRF1" evidence="12">
    <location>
        <begin position="236"/>
        <end position="395"/>
    </location>
</feature>
<feature type="non-terminal residue" evidence="13">
    <location>
        <position position="1"/>
    </location>
</feature>
<keyword evidence="14" id="KW-1185">Reference proteome</keyword>
<evidence type="ECO:0000256" key="9">
    <source>
        <dbReference type="ARBA" id="ARBA00023054"/>
    </source>
</evidence>
<keyword evidence="5" id="KW-0677">Repeat</keyword>
<keyword evidence="9" id="KW-0175">Coiled coil</keyword>
<reference evidence="13 14" key="1">
    <citation type="submission" date="2018-05" db="EMBL/GenBank/DDBJ databases">
        <title>Genome sequencing and assembly of the regulated plant pathogen Lachnellula willkommii and related sister species for the development of diagnostic species identification markers.</title>
        <authorList>
            <person name="Giroux E."/>
            <person name="Bilodeau G."/>
        </authorList>
    </citation>
    <scope>NUCLEOTIDE SEQUENCE [LARGE SCALE GENOMIC DNA]</scope>
    <source>
        <strain evidence="13 14">CBS 268.59</strain>
    </source>
</reference>
<dbReference type="InterPro" id="IPR013087">
    <property type="entry name" value="Znf_C2H2_type"/>
</dbReference>
<feature type="region of interest" description="Disordered" evidence="11">
    <location>
        <begin position="287"/>
        <end position="311"/>
    </location>
</feature>
<feature type="region of interest" description="Disordered" evidence="11">
    <location>
        <begin position="26"/>
        <end position="56"/>
    </location>
</feature>
<evidence type="ECO:0000256" key="2">
    <source>
        <dbReference type="ARBA" id="ARBA00009262"/>
    </source>
</evidence>
<evidence type="ECO:0000256" key="6">
    <source>
        <dbReference type="ARBA" id="ARBA00022759"/>
    </source>
</evidence>
<evidence type="ECO:0000256" key="8">
    <source>
        <dbReference type="ARBA" id="ARBA00023043"/>
    </source>
</evidence>
<dbReference type="OrthoDB" id="429841at2759"/>
<evidence type="ECO:0000256" key="5">
    <source>
        <dbReference type="ARBA" id="ARBA00022737"/>
    </source>
</evidence>
<sequence length="429" mass="47164">MDQRKEEVTRRPLYVYDLPADILSTLTRKDDAEPEQQNITTAPPVELPSTEEKSENTAGAKACSLCGVTFHTVEDQRSHVRSDLHGYNLKQRIRGAKPVSENDFEKLVGDLNESLSGSDSADSEDDEEGEPRKDTVLSSLLKKQANISSQNNEDEDSFTLKNKKRGSGNAPILWFTTPTLPDNTYLGIYRAIFTNAEQQNESSVLDIIQKKQLAPKPQQKISANSNNGVPLPEAYSGPHIFLCMIGGGHFAAMIVSLTPKQTKSSATGPLSREATVLAHKTFHRYTTRRKQGGAQSANDAAKGAAHSAGSSLRRYNEQALNDEVRLLLQDWKGMIDTSELLFIRATGNTSRRTLYGPYDGQVLRLNDPRIRGFPFSTRRATQNELMRSFVELTRVKVVEVDLAAIAAAKQASEEAARSSAAAKAAKQAT</sequence>
<keyword evidence="6 10" id="KW-0255">Endonuclease</keyword>
<evidence type="ECO:0000256" key="1">
    <source>
        <dbReference type="ARBA" id="ARBA00004496"/>
    </source>
</evidence>
<dbReference type="GO" id="GO:0005737">
    <property type="term" value="C:cytoplasm"/>
    <property type="evidence" value="ECO:0007669"/>
    <property type="project" value="UniProtKB-SubCell"/>
</dbReference>
<comment type="similarity">
    <text evidence="2 10">Belongs to the ANKZF1/VMS1 family.</text>
</comment>
<keyword evidence="7 10" id="KW-0378">Hydrolase</keyword>
<evidence type="ECO:0000256" key="7">
    <source>
        <dbReference type="ARBA" id="ARBA00022801"/>
    </source>
</evidence>
<dbReference type="PROSITE" id="PS52044">
    <property type="entry name" value="VLRF1"/>
    <property type="match status" value="1"/>
</dbReference>
<gene>
    <name evidence="13" type="ORF">LSUE1_G008043</name>
</gene>
<dbReference type="Proteomes" id="UP000469558">
    <property type="component" value="Unassembled WGS sequence"/>
</dbReference>
<dbReference type="PANTHER" id="PTHR16036:SF2">
    <property type="entry name" value="TRNA ENDONUCLEASE ANKZF1"/>
    <property type="match status" value="1"/>
</dbReference>
<organism evidence="13 14">
    <name type="scientific">Lachnellula suecica</name>
    <dbReference type="NCBI Taxonomy" id="602035"/>
    <lineage>
        <taxon>Eukaryota</taxon>
        <taxon>Fungi</taxon>
        <taxon>Dikarya</taxon>
        <taxon>Ascomycota</taxon>
        <taxon>Pezizomycotina</taxon>
        <taxon>Leotiomycetes</taxon>
        <taxon>Helotiales</taxon>
        <taxon>Lachnaceae</taxon>
        <taxon>Lachnellula</taxon>
    </lineage>
</organism>
<feature type="active site" evidence="10">
    <location>
        <position position="295"/>
    </location>
</feature>